<organism evidence="3 4">
    <name type="scientific">Morella rubra</name>
    <name type="common">Chinese bayberry</name>
    <dbReference type="NCBI Taxonomy" id="262757"/>
    <lineage>
        <taxon>Eukaryota</taxon>
        <taxon>Viridiplantae</taxon>
        <taxon>Streptophyta</taxon>
        <taxon>Embryophyta</taxon>
        <taxon>Tracheophyta</taxon>
        <taxon>Spermatophyta</taxon>
        <taxon>Magnoliopsida</taxon>
        <taxon>eudicotyledons</taxon>
        <taxon>Gunneridae</taxon>
        <taxon>Pentapetalae</taxon>
        <taxon>rosids</taxon>
        <taxon>fabids</taxon>
        <taxon>Fagales</taxon>
        <taxon>Myricaceae</taxon>
        <taxon>Morella</taxon>
    </lineage>
</organism>
<accession>A0A6A1VXT5</accession>
<keyword evidence="4" id="KW-1185">Reference proteome</keyword>
<dbReference type="PANTHER" id="PTHR33287:SF2">
    <property type="entry name" value="TRANSMEMBRANE PROTEIN"/>
    <property type="match status" value="1"/>
</dbReference>
<dbReference type="OrthoDB" id="1679871at2759"/>
<proteinExistence type="predicted"/>
<feature type="transmembrane region" description="Helical" evidence="2">
    <location>
        <begin position="90"/>
        <end position="115"/>
    </location>
</feature>
<keyword evidence="2" id="KW-0472">Membrane</keyword>
<name>A0A6A1VXT5_9ROSI</name>
<keyword evidence="2" id="KW-0812">Transmembrane</keyword>
<evidence type="ECO:0000313" key="4">
    <source>
        <dbReference type="Proteomes" id="UP000516437"/>
    </source>
</evidence>
<dbReference type="EMBL" id="RXIC02000022">
    <property type="protein sequence ID" value="KAB1215390.1"/>
    <property type="molecule type" value="Genomic_DNA"/>
</dbReference>
<keyword evidence="2" id="KW-1133">Transmembrane helix</keyword>
<feature type="coiled-coil region" evidence="1">
    <location>
        <begin position="39"/>
        <end position="66"/>
    </location>
</feature>
<keyword evidence="1" id="KW-0175">Coiled coil</keyword>
<sequence length="166" mass="18863">MTNQAGQENFSPELQTMILGERNGVHREQLRGPPLHANDQELDAIIKKQEERIHNLEAKALHLTNLYFVFQGVILSSISSASPVKCHRRWIPFLLSLFAALLNVVALIGTLKHFLKYSEALDKSREDYLAMGTRVQVNEVPKSPLLRNIGNNIEKPNLDLTYVEYT</sequence>
<dbReference type="AlphaFoldDB" id="A0A6A1VXT5"/>
<evidence type="ECO:0000313" key="3">
    <source>
        <dbReference type="EMBL" id="KAB1215390.1"/>
    </source>
</evidence>
<evidence type="ECO:0000256" key="1">
    <source>
        <dbReference type="SAM" id="Coils"/>
    </source>
</evidence>
<feature type="transmembrane region" description="Helical" evidence="2">
    <location>
        <begin position="60"/>
        <end position="78"/>
    </location>
</feature>
<dbReference type="Proteomes" id="UP000516437">
    <property type="component" value="Chromosome 4"/>
</dbReference>
<protein>
    <submittedName>
        <fullName evidence="3">Uncharacterized protein</fullName>
    </submittedName>
</protein>
<reference evidence="3 4" key="1">
    <citation type="journal article" date="2019" name="Plant Biotechnol. J.">
        <title>The red bayberry genome and genetic basis of sex determination.</title>
        <authorList>
            <person name="Jia H.M."/>
            <person name="Jia H.J."/>
            <person name="Cai Q.L."/>
            <person name="Wang Y."/>
            <person name="Zhao H.B."/>
            <person name="Yang W.F."/>
            <person name="Wang G.Y."/>
            <person name="Li Y.H."/>
            <person name="Zhan D.L."/>
            <person name="Shen Y.T."/>
            <person name="Niu Q.F."/>
            <person name="Chang L."/>
            <person name="Qiu J."/>
            <person name="Zhao L."/>
            <person name="Xie H.B."/>
            <person name="Fu W.Y."/>
            <person name="Jin J."/>
            <person name="Li X.W."/>
            <person name="Jiao Y."/>
            <person name="Zhou C.C."/>
            <person name="Tu T."/>
            <person name="Chai C.Y."/>
            <person name="Gao J.L."/>
            <person name="Fan L.J."/>
            <person name="van de Weg E."/>
            <person name="Wang J.Y."/>
            <person name="Gao Z.S."/>
        </authorList>
    </citation>
    <scope>NUCLEOTIDE SEQUENCE [LARGE SCALE GENOMIC DNA]</scope>
    <source>
        <tissue evidence="3">Leaves</tissue>
    </source>
</reference>
<evidence type="ECO:0000256" key="2">
    <source>
        <dbReference type="SAM" id="Phobius"/>
    </source>
</evidence>
<gene>
    <name evidence="3" type="ORF">CJ030_MR4G025320</name>
</gene>
<dbReference type="PANTHER" id="PTHR33287">
    <property type="entry name" value="OS03G0453550 PROTEIN"/>
    <property type="match status" value="1"/>
</dbReference>
<comment type="caution">
    <text evidence="3">The sequence shown here is derived from an EMBL/GenBank/DDBJ whole genome shotgun (WGS) entry which is preliminary data.</text>
</comment>